<evidence type="ECO:0000313" key="2">
    <source>
        <dbReference type="EMBL" id="RXN17948.1"/>
    </source>
</evidence>
<dbReference type="EMBL" id="QBIY01012733">
    <property type="protein sequence ID" value="RXN17948.1"/>
    <property type="molecule type" value="Genomic_DNA"/>
</dbReference>
<organism evidence="2 3">
    <name type="scientific">Labeo rohita</name>
    <name type="common">Indian major carp</name>
    <name type="synonym">Cyprinus rohita</name>
    <dbReference type="NCBI Taxonomy" id="84645"/>
    <lineage>
        <taxon>Eukaryota</taxon>
        <taxon>Metazoa</taxon>
        <taxon>Chordata</taxon>
        <taxon>Craniata</taxon>
        <taxon>Vertebrata</taxon>
        <taxon>Euteleostomi</taxon>
        <taxon>Actinopterygii</taxon>
        <taxon>Neopterygii</taxon>
        <taxon>Teleostei</taxon>
        <taxon>Ostariophysi</taxon>
        <taxon>Cypriniformes</taxon>
        <taxon>Cyprinidae</taxon>
        <taxon>Labeoninae</taxon>
        <taxon>Labeonini</taxon>
        <taxon>Labeo</taxon>
    </lineage>
</organism>
<feature type="signal peptide" evidence="1">
    <location>
        <begin position="1"/>
        <end position="22"/>
    </location>
</feature>
<accession>A0A498MA60</accession>
<sequence>MMSFKTPLGLLLLAVLVMVAESGNEEGPYKYDLSKKSDLNKLYNSKVYISELFTRPLPLISVARQTGVRVTLEDGSKWLIYKGNVLGISSQAVIEDGRQMSSSWKAKGSYKYDLSNQSDLKKLYNSKVYMAELFTKMFFRAIVSQAVRVTLEDGSKWLVQKQINFGNPSQPVIEDGRQMSSSWKAKGSYKYDLSNQSDLKKLYNSKVYMAELFTKMFFRAIVSQAVRVTLEDGSKWLVQKQINFGNPSQPVIEDGRQMSSSWKASIY</sequence>
<evidence type="ECO:0000256" key="1">
    <source>
        <dbReference type="SAM" id="SignalP"/>
    </source>
</evidence>
<keyword evidence="1" id="KW-0732">Signal</keyword>
<dbReference type="Proteomes" id="UP000290572">
    <property type="component" value="Unassembled WGS sequence"/>
</dbReference>
<feature type="chain" id="PRO_5019715249" evidence="1">
    <location>
        <begin position="23"/>
        <end position="267"/>
    </location>
</feature>
<proteinExistence type="predicted"/>
<comment type="caution">
    <text evidence="2">The sequence shown here is derived from an EMBL/GenBank/DDBJ whole genome shotgun (WGS) entry which is preliminary data.</text>
</comment>
<keyword evidence="3" id="KW-1185">Reference proteome</keyword>
<name>A0A498MA60_LABRO</name>
<dbReference type="AlphaFoldDB" id="A0A498MA60"/>
<evidence type="ECO:0000313" key="3">
    <source>
        <dbReference type="Proteomes" id="UP000290572"/>
    </source>
</evidence>
<gene>
    <name evidence="2" type="ORF">ROHU_007962</name>
</gene>
<reference evidence="2 3" key="1">
    <citation type="submission" date="2018-03" db="EMBL/GenBank/DDBJ databases">
        <title>Draft genome sequence of Rohu Carp (Labeo rohita).</title>
        <authorList>
            <person name="Das P."/>
            <person name="Kushwaha B."/>
            <person name="Joshi C.G."/>
            <person name="Kumar D."/>
            <person name="Nagpure N.S."/>
            <person name="Sahoo L."/>
            <person name="Das S.P."/>
            <person name="Bit A."/>
            <person name="Patnaik S."/>
            <person name="Meher P.K."/>
            <person name="Jayasankar P."/>
            <person name="Koringa P.G."/>
            <person name="Patel N.V."/>
            <person name="Hinsu A.T."/>
            <person name="Kumar R."/>
            <person name="Pandey M."/>
            <person name="Agarwal S."/>
            <person name="Srivastava S."/>
            <person name="Singh M."/>
            <person name="Iquebal M.A."/>
            <person name="Jaiswal S."/>
            <person name="Angadi U.B."/>
            <person name="Kumar N."/>
            <person name="Raza M."/>
            <person name="Shah T.M."/>
            <person name="Rai A."/>
            <person name="Jena J.K."/>
        </authorList>
    </citation>
    <scope>NUCLEOTIDE SEQUENCE [LARGE SCALE GENOMIC DNA]</scope>
    <source>
        <strain evidence="2">DASCIFA01</strain>
        <tissue evidence="2">Testis</tissue>
    </source>
</reference>
<protein>
    <submittedName>
        <fullName evidence="2">Mantle 8</fullName>
    </submittedName>
</protein>